<dbReference type="EMBL" id="CP007481">
    <property type="protein sequence ID" value="AHX11423.1"/>
    <property type="molecule type" value="Genomic_DNA"/>
</dbReference>
<dbReference type="KEGG" id="nhm:NHE_0481"/>
<gene>
    <name evidence="1" type="ORF">NHE_0481</name>
</gene>
<dbReference type="AlphaFoldDB" id="X5H407"/>
<proteinExistence type="predicted"/>
<accession>X5H407</accession>
<evidence type="ECO:0000313" key="2">
    <source>
        <dbReference type="Proteomes" id="UP000023755"/>
    </source>
</evidence>
<keyword evidence="2" id="KW-1185">Reference proteome</keyword>
<protein>
    <submittedName>
        <fullName evidence="1">Uncharacterized protein</fullName>
    </submittedName>
</protein>
<dbReference type="Proteomes" id="UP000023755">
    <property type="component" value="Chromosome"/>
</dbReference>
<reference evidence="1 2" key="1">
    <citation type="submission" date="2014-03" db="EMBL/GenBank/DDBJ databases">
        <title>Sequencing and Comparison of Genomes and Transcriptome Profiles of Human Ehrlichiosis Agents.</title>
        <authorList>
            <person name="Lin M."/>
            <person name="Daugherty S.C."/>
            <person name="Nagaraj S."/>
            <person name="Cheng Z."/>
            <person name="Xiong Q."/>
            <person name="Lin F.-Y."/>
            <person name="Sengamalay N."/>
            <person name="Ott S."/>
            <person name="Godinez A."/>
            <person name="Tallon L.J."/>
            <person name="Sadzewicz L."/>
            <person name="Fraser C.M."/>
            <person name="Dunning Hotopp J.C."/>
            <person name="Rikihisa Y."/>
        </authorList>
    </citation>
    <scope>NUCLEOTIDE SEQUENCE [LARGE SCALE GENOMIC DNA]</scope>
    <source>
        <strain evidence="1 2">Oregon</strain>
    </source>
</reference>
<sequence>MDHGLPYGVISGVTSVAKSLITGSHAGGGANEQVVNACKSSCEGDYRMCFVNCGGNIQSETHCIQNCDKEGQ</sequence>
<organism evidence="1 2">
    <name type="scientific">Neorickettsia helminthoeca str. Oregon</name>
    <dbReference type="NCBI Taxonomy" id="1286528"/>
    <lineage>
        <taxon>Bacteria</taxon>
        <taxon>Pseudomonadati</taxon>
        <taxon>Pseudomonadota</taxon>
        <taxon>Alphaproteobacteria</taxon>
        <taxon>Rickettsiales</taxon>
        <taxon>Anaplasmataceae</taxon>
        <taxon>Neorickettsia</taxon>
    </lineage>
</organism>
<name>X5H407_9RICK</name>
<evidence type="ECO:0000313" key="1">
    <source>
        <dbReference type="EMBL" id="AHX11423.1"/>
    </source>
</evidence>
<dbReference type="HOGENOM" id="CLU_2718221_0_0_5"/>